<dbReference type="AlphaFoldDB" id="A0AAV7QD20"/>
<comment type="caution">
    <text evidence="1">The sequence shown here is derived from an EMBL/GenBank/DDBJ whole genome shotgun (WGS) entry which is preliminary data.</text>
</comment>
<name>A0AAV7QD20_PLEWA</name>
<reference evidence="1" key="1">
    <citation type="journal article" date="2022" name="bioRxiv">
        <title>Sequencing and chromosome-scale assembly of the giantPleurodeles waltlgenome.</title>
        <authorList>
            <person name="Brown T."/>
            <person name="Elewa A."/>
            <person name="Iarovenko S."/>
            <person name="Subramanian E."/>
            <person name="Araus A.J."/>
            <person name="Petzold A."/>
            <person name="Susuki M."/>
            <person name="Suzuki K.-i.T."/>
            <person name="Hayashi T."/>
            <person name="Toyoda A."/>
            <person name="Oliveira C."/>
            <person name="Osipova E."/>
            <person name="Leigh N.D."/>
            <person name="Simon A."/>
            <person name="Yun M.H."/>
        </authorList>
    </citation>
    <scope>NUCLEOTIDE SEQUENCE</scope>
    <source>
        <strain evidence="1">20211129_DDA</strain>
        <tissue evidence="1">Liver</tissue>
    </source>
</reference>
<gene>
    <name evidence="1" type="ORF">NDU88_003517</name>
</gene>
<organism evidence="1 2">
    <name type="scientific">Pleurodeles waltl</name>
    <name type="common">Iberian ribbed newt</name>
    <dbReference type="NCBI Taxonomy" id="8319"/>
    <lineage>
        <taxon>Eukaryota</taxon>
        <taxon>Metazoa</taxon>
        <taxon>Chordata</taxon>
        <taxon>Craniata</taxon>
        <taxon>Vertebrata</taxon>
        <taxon>Euteleostomi</taxon>
        <taxon>Amphibia</taxon>
        <taxon>Batrachia</taxon>
        <taxon>Caudata</taxon>
        <taxon>Salamandroidea</taxon>
        <taxon>Salamandridae</taxon>
        <taxon>Pleurodelinae</taxon>
        <taxon>Pleurodeles</taxon>
    </lineage>
</organism>
<evidence type="ECO:0000313" key="1">
    <source>
        <dbReference type="EMBL" id="KAJ1137104.1"/>
    </source>
</evidence>
<proteinExistence type="predicted"/>
<keyword evidence="2" id="KW-1185">Reference proteome</keyword>
<evidence type="ECO:0000313" key="2">
    <source>
        <dbReference type="Proteomes" id="UP001066276"/>
    </source>
</evidence>
<sequence length="172" mass="18377">MTDNLVQQAFSLLQEVGRLDLLTPAARPVRSAVVGVAVAVLACSLPHGLGSSEEPVVSGTRGSRGSFGQLRTLKEKRRLNPERQDGPTRDWRWQQYSNAVTLEECCGIAGSVSGLASKVVAIWLVGHSFIKWACLQAHQGSDGANLGFKSAAFMLQWHGKGGEVAGIGSMFE</sequence>
<dbReference type="EMBL" id="JANPWB010000010">
    <property type="protein sequence ID" value="KAJ1137104.1"/>
    <property type="molecule type" value="Genomic_DNA"/>
</dbReference>
<accession>A0AAV7QD20</accession>
<protein>
    <submittedName>
        <fullName evidence="1">Uncharacterized protein</fullName>
    </submittedName>
</protein>
<dbReference type="Proteomes" id="UP001066276">
    <property type="component" value="Chromosome 6"/>
</dbReference>